<organism evidence="2 3">
    <name type="scientific">Dichotomopilus funicola</name>
    <dbReference type="NCBI Taxonomy" id="1934379"/>
    <lineage>
        <taxon>Eukaryota</taxon>
        <taxon>Fungi</taxon>
        <taxon>Dikarya</taxon>
        <taxon>Ascomycota</taxon>
        <taxon>Pezizomycotina</taxon>
        <taxon>Sordariomycetes</taxon>
        <taxon>Sordariomycetidae</taxon>
        <taxon>Sordariales</taxon>
        <taxon>Chaetomiaceae</taxon>
        <taxon>Dichotomopilus</taxon>
    </lineage>
</organism>
<feature type="compositionally biased region" description="Low complexity" evidence="1">
    <location>
        <begin position="62"/>
        <end position="75"/>
    </location>
</feature>
<reference evidence="2" key="1">
    <citation type="journal article" date="2023" name="Mol. Phylogenet. Evol.">
        <title>Genome-scale phylogeny and comparative genomics of the fungal order Sordariales.</title>
        <authorList>
            <person name="Hensen N."/>
            <person name="Bonometti L."/>
            <person name="Westerberg I."/>
            <person name="Brannstrom I.O."/>
            <person name="Guillou S."/>
            <person name="Cros-Aarteil S."/>
            <person name="Calhoun S."/>
            <person name="Haridas S."/>
            <person name="Kuo A."/>
            <person name="Mondo S."/>
            <person name="Pangilinan J."/>
            <person name="Riley R."/>
            <person name="LaButti K."/>
            <person name="Andreopoulos B."/>
            <person name="Lipzen A."/>
            <person name="Chen C."/>
            <person name="Yan M."/>
            <person name="Daum C."/>
            <person name="Ng V."/>
            <person name="Clum A."/>
            <person name="Steindorff A."/>
            <person name="Ohm R.A."/>
            <person name="Martin F."/>
            <person name="Silar P."/>
            <person name="Natvig D.O."/>
            <person name="Lalanne C."/>
            <person name="Gautier V."/>
            <person name="Ament-Velasquez S.L."/>
            <person name="Kruys A."/>
            <person name="Hutchinson M.I."/>
            <person name="Powell A.J."/>
            <person name="Barry K."/>
            <person name="Miller A.N."/>
            <person name="Grigoriev I.V."/>
            <person name="Debuchy R."/>
            <person name="Gladieux P."/>
            <person name="Hiltunen Thoren M."/>
            <person name="Johannesson H."/>
        </authorList>
    </citation>
    <scope>NUCLEOTIDE SEQUENCE</scope>
    <source>
        <strain evidence="2">CBS 141.50</strain>
    </source>
</reference>
<feature type="compositionally biased region" description="Polar residues" evidence="1">
    <location>
        <begin position="111"/>
        <end position="126"/>
    </location>
</feature>
<dbReference type="AlphaFoldDB" id="A0AAN6V9Y1"/>
<dbReference type="RefSeq" id="XP_062640540.1">
    <property type="nucleotide sequence ID" value="XM_062785394.1"/>
</dbReference>
<dbReference type="GeneID" id="87822007"/>
<feature type="region of interest" description="Disordered" evidence="1">
    <location>
        <begin position="43"/>
        <end position="77"/>
    </location>
</feature>
<reference evidence="2" key="2">
    <citation type="submission" date="2023-05" db="EMBL/GenBank/DDBJ databases">
        <authorList>
            <consortium name="Lawrence Berkeley National Laboratory"/>
            <person name="Steindorff A."/>
            <person name="Hensen N."/>
            <person name="Bonometti L."/>
            <person name="Westerberg I."/>
            <person name="Brannstrom I.O."/>
            <person name="Guillou S."/>
            <person name="Cros-Aarteil S."/>
            <person name="Calhoun S."/>
            <person name="Haridas S."/>
            <person name="Kuo A."/>
            <person name="Mondo S."/>
            <person name="Pangilinan J."/>
            <person name="Riley R."/>
            <person name="Labutti K."/>
            <person name="Andreopoulos B."/>
            <person name="Lipzen A."/>
            <person name="Chen C."/>
            <person name="Yanf M."/>
            <person name="Daum C."/>
            <person name="Ng V."/>
            <person name="Clum A."/>
            <person name="Ohm R."/>
            <person name="Martin F."/>
            <person name="Silar P."/>
            <person name="Natvig D."/>
            <person name="Lalanne C."/>
            <person name="Gautier V."/>
            <person name="Ament-Velasquez S.L."/>
            <person name="Kruys A."/>
            <person name="Hutchinson M.I."/>
            <person name="Powell A.J."/>
            <person name="Barry K."/>
            <person name="Miller A.N."/>
            <person name="Grigoriev I.V."/>
            <person name="Debuchy R."/>
            <person name="Gladieux P."/>
            <person name="Thoren M.H."/>
            <person name="Johannesson H."/>
        </authorList>
    </citation>
    <scope>NUCLEOTIDE SEQUENCE</scope>
    <source>
        <strain evidence="2">CBS 141.50</strain>
    </source>
</reference>
<evidence type="ECO:0000313" key="2">
    <source>
        <dbReference type="EMBL" id="KAK4147169.1"/>
    </source>
</evidence>
<feature type="region of interest" description="Disordered" evidence="1">
    <location>
        <begin position="97"/>
        <end position="141"/>
    </location>
</feature>
<dbReference type="EMBL" id="MU853557">
    <property type="protein sequence ID" value="KAK4147169.1"/>
    <property type="molecule type" value="Genomic_DNA"/>
</dbReference>
<feature type="region of interest" description="Disordered" evidence="1">
    <location>
        <begin position="261"/>
        <end position="300"/>
    </location>
</feature>
<feature type="compositionally biased region" description="Acidic residues" evidence="1">
    <location>
        <begin position="382"/>
        <end position="404"/>
    </location>
</feature>
<protein>
    <submittedName>
        <fullName evidence="2">Uncharacterized protein</fullName>
    </submittedName>
</protein>
<comment type="caution">
    <text evidence="2">The sequence shown here is derived from an EMBL/GenBank/DDBJ whole genome shotgun (WGS) entry which is preliminary data.</text>
</comment>
<evidence type="ECO:0000313" key="3">
    <source>
        <dbReference type="Proteomes" id="UP001302676"/>
    </source>
</evidence>
<feature type="region of interest" description="Disordered" evidence="1">
    <location>
        <begin position="354"/>
        <end position="404"/>
    </location>
</feature>
<feature type="compositionally biased region" description="Low complexity" evidence="1">
    <location>
        <begin position="286"/>
        <end position="300"/>
    </location>
</feature>
<name>A0AAN6V9Y1_9PEZI</name>
<proteinExistence type="predicted"/>
<gene>
    <name evidence="2" type="ORF">C8A04DRAFT_9198</name>
</gene>
<accession>A0AAN6V9Y1</accession>
<evidence type="ECO:0000256" key="1">
    <source>
        <dbReference type="SAM" id="MobiDB-lite"/>
    </source>
</evidence>
<dbReference type="Proteomes" id="UP001302676">
    <property type="component" value="Unassembled WGS sequence"/>
</dbReference>
<keyword evidence="3" id="KW-1185">Reference proteome</keyword>
<sequence length="404" mass="44074">MMPSSLAATNVAGGMSYHHQSAGAHTVDELLSELSRQLIGNTRRYSRASASQQRAGNAMRISKPSSASNSPRSSALQARRKTLIGDGFRGGFQTLSPAMDVDRPHLPTPGSEVSNESFYRQPTSRSARPVSWHPSSQHAQPSYYTQQDAMLHAFPTYNDAEALASLQQFPPTPTVYSGYTSPADPFSPLTLPYSGFSSQQQQQQQQMYSPLNQPMPVSQQVPMYPPTSCASGYSPATTLSEMPQLRHEGALPSWEVQPTATFNQHTTPPTPEDFVCNLNPTLPLGQQQQQQQSQPDPAPQSYQTVIIHDDEAGDDSEEGEILYGMGLYDAPDHSKQHESTATTLHQSVVFSLLGSGRSEEEEEVDSGKGLGLKLEDAWEPPASDDEDDEEEEGEGEEDGEGQDD</sequence>